<reference evidence="3" key="1">
    <citation type="journal article" date="2024" name="IScience">
        <title>Strigolactones Initiate the Formation of Haustorium-like Structures in Castilleja.</title>
        <authorList>
            <person name="Buerger M."/>
            <person name="Peterson D."/>
            <person name="Chory J."/>
        </authorList>
    </citation>
    <scope>NUCLEOTIDE SEQUENCE [LARGE SCALE GENOMIC DNA]</scope>
</reference>
<comment type="caution">
    <text evidence="2">The sequence shown here is derived from an EMBL/GenBank/DDBJ whole genome shotgun (WGS) entry which is preliminary data.</text>
</comment>
<evidence type="ECO:0000256" key="1">
    <source>
        <dbReference type="SAM" id="Coils"/>
    </source>
</evidence>
<name>A0ABD3BFF7_9LAMI</name>
<evidence type="ECO:0000313" key="3">
    <source>
        <dbReference type="Proteomes" id="UP001632038"/>
    </source>
</evidence>
<gene>
    <name evidence="2" type="ORF">CASFOL_041196</name>
</gene>
<dbReference type="InterPro" id="IPR038745">
    <property type="entry name" value="AT4G37440-like"/>
</dbReference>
<evidence type="ECO:0000313" key="2">
    <source>
        <dbReference type="EMBL" id="KAL3615535.1"/>
    </source>
</evidence>
<keyword evidence="3" id="KW-1185">Reference proteome</keyword>
<dbReference type="PANTHER" id="PTHR34057">
    <property type="entry name" value="ELONGATION FACTOR"/>
    <property type="match status" value="1"/>
</dbReference>
<keyword evidence="1" id="KW-0175">Coiled coil</keyword>
<protein>
    <submittedName>
        <fullName evidence="2">Uncharacterized protein</fullName>
    </submittedName>
</protein>
<dbReference type="CDD" id="cd11650">
    <property type="entry name" value="AT4G37440_like"/>
    <property type="match status" value="1"/>
</dbReference>
<feature type="coiled-coil region" evidence="1">
    <location>
        <begin position="134"/>
        <end position="161"/>
    </location>
</feature>
<organism evidence="2 3">
    <name type="scientific">Castilleja foliolosa</name>
    <dbReference type="NCBI Taxonomy" id="1961234"/>
    <lineage>
        <taxon>Eukaryota</taxon>
        <taxon>Viridiplantae</taxon>
        <taxon>Streptophyta</taxon>
        <taxon>Embryophyta</taxon>
        <taxon>Tracheophyta</taxon>
        <taxon>Spermatophyta</taxon>
        <taxon>Magnoliopsida</taxon>
        <taxon>eudicotyledons</taxon>
        <taxon>Gunneridae</taxon>
        <taxon>Pentapetalae</taxon>
        <taxon>asterids</taxon>
        <taxon>lamiids</taxon>
        <taxon>Lamiales</taxon>
        <taxon>Orobanchaceae</taxon>
        <taxon>Pedicularideae</taxon>
        <taxon>Castillejinae</taxon>
        <taxon>Castilleja</taxon>
    </lineage>
</organism>
<sequence>MVASNPKMNGILDQELEEELMKFTTKYEETKKPTEFYRDADVEVDIITGHVKSDGDKMVEAERVDATESSSSFDASDCGVGDFDASGETEVLSHRQVDDESASDFDAFGEFHLMRKKKLTNSWRSFIKPLRWRCKWIELQIKRLEGEAQKYDRELERYRQQKMVRLKGFTLDDLNVKSLPFSGNHVRKEVFTRKKRRRDEATEDLASYMSRHNLFSYYENSGRLTNGALADIGLKSHGQDKVDADDEFWGNDDDSILENIFRKIDFLRSRVGELKSRADKIRNENGFYGSCLNNVAPTSDDLDGLSLGDYIVSQLIAEYKLSQLIGPCPDGVRGNNARTNRIHFDPTENDDYGVLIDNPRINVHMDNFEGLIIQPIQRPVLAESNRPADDKCPPSTRSILKAATNAVSPNKRKKDGLRVRFAI</sequence>
<proteinExistence type="predicted"/>
<accession>A0ABD3BFF7</accession>
<dbReference type="AlphaFoldDB" id="A0ABD3BFF7"/>
<dbReference type="Proteomes" id="UP001632038">
    <property type="component" value="Unassembled WGS sequence"/>
</dbReference>
<dbReference type="PANTHER" id="PTHR34057:SF10">
    <property type="entry name" value="TRANSPOSASE, PTTA_EN_SPM, PLANT"/>
    <property type="match status" value="1"/>
</dbReference>
<dbReference type="EMBL" id="JAVIJP010000100">
    <property type="protein sequence ID" value="KAL3615535.1"/>
    <property type="molecule type" value="Genomic_DNA"/>
</dbReference>